<protein>
    <submittedName>
        <fullName evidence="1">Uncharacterized protein</fullName>
    </submittedName>
</protein>
<accession>A0A6M0RVS4</accession>
<proteinExistence type="predicted"/>
<dbReference type="RefSeq" id="WP_163702915.1">
    <property type="nucleotide sequence ID" value="NZ_QXHD01000004.1"/>
</dbReference>
<sequence length="159" mass="18199">MGIAFGLSLQVLTDQYQRLEIKSLLAHQGHRFAFRLNQSADVLVKITSVIANQKGWHRAGYLANLLTGGPIREPVQNVERLYFGQQHISIAYTGLEHYLEFWPHVWITDYRIELWAKQQQHIELNPIVPRFDGGVLFFGVGSGLPDRAFTFNGDLIHFP</sequence>
<evidence type="ECO:0000313" key="2">
    <source>
        <dbReference type="Proteomes" id="UP000481033"/>
    </source>
</evidence>
<evidence type="ECO:0000313" key="1">
    <source>
        <dbReference type="EMBL" id="NEZ60344.1"/>
    </source>
</evidence>
<dbReference type="EMBL" id="QXHD01000004">
    <property type="protein sequence ID" value="NEZ60344.1"/>
    <property type="molecule type" value="Genomic_DNA"/>
</dbReference>
<keyword evidence="2" id="KW-1185">Reference proteome</keyword>
<gene>
    <name evidence="1" type="ORF">DXZ20_32815</name>
</gene>
<dbReference type="Proteomes" id="UP000481033">
    <property type="component" value="Unassembled WGS sequence"/>
</dbReference>
<name>A0A6M0RVS4_9CYAN</name>
<organism evidence="1 2">
    <name type="scientific">Adonisia turfae CCMR0081</name>
    <dbReference type="NCBI Taxonomy" id="2292702"/>
    <lineage>
        <taxon>Bacteria</taxon>
        <taxon>Bacillati</taxon>
        <taxon>Cyanobacteriota</taxon>
        <taxon>Adonisia</taxon>
        <taxon>Adonisia turfae</taxon>
    </lineage>
</organism>
<reference evidence="1 2" key="1">
    <citation type="journal article" date="2020" name="Microb. Ecol.">
        <title>Ecogenomics of the Marine Benthic Filamentous Cyanobacterium Adonisia.</title>
        <authorList>
            <person name="Walter J.M."/>
            <person name="Coutinho F.H."/>
            <person name="Leomil L."/>
            <person name="Hargreaves P.I."/>
            <person name="Campeao M.E."/>
            <person name="Vieira V.V."/>
            <person name="Silva B.S."/>
            <person name="Fistarol G.O."/>
            <person name="Salomon P.S."/>
            <person name="Sawabe T."/>
            <person name="Mino S."/>
            <person name="Hosokawa M."/>
            <person name="Miyashita H."/>
            <person name="Maruyama F."/>
            <person name="van Verk M.C."/>
            <person name="Dutilh B.E."/>
            <person name="Thompson C.C."/>
            <person name="Thompson F.L."/>
        </authorList>
    </citation>
    <scope>NUCLEOTIDE SEQUENCE [LARGE SCALE GENOMIC DNA]</scope>
    <source>
        <strain evidence="1 2">CCMR0081</strain>
    </source>
</reference>
<comment type="caution">
    <text evidence="1">The sequence shown here is derived from an EMBL/GenBank/DDBJ whole genome shotgun (WGS) entry which is preliminary data.</text>
</comment>
<dbReference type="AlphaFoldDB" id="A0A6M0RVS4"/>